<evidence type="ECO:0000313" key="2">
    <source>
        <dbReference type="Proteomes" id="UP000249135"/>
    </source>
</evidence>
<reference evidence="1 2" key="1">
    <citation type="submission" date="2017-08" db="EMBL/GenBank/DDBJ databases">
        <title>Infants hospitalized years apart are colonized by the same room-sourced microbial strains.</title>
        <authorList>
            <person name="Brooks B."/>
            <person name="Olm M.R."/>
            <person name="Firek B.A."/>
            <person name="Baker R."/>
            <person name="Thomas B.C."/>
            <person name="Morowitz M.J."/>
            <person name="Banfield J.F."/>
        </authorList>
    </citation>
    <scope>NUCLEOTIDE SEQUENCE [LARGE SCALE GENOMIC DNA]</scope>
    <source>
        <strain evidence="1">S2_005_003_R2_41</strain>
    </source>
</reference>
<protein>
    <submittedName>
        <fullName evidence="1">DUF1398 domain-containing protein</fullName>
    </submittedName>
</protein>
<name>A0A2W5QBE9_VARPD</name>
<dbReference type="AlphaFoldDB" id="A0A2W5QBE9"/>
<sequence length="131" mass="14361">MNPVIESVIRHTAEASDAGRIHFGEVVAALVGVGVESYAVDYRGRRITYYLPDGTTLTLEQHAPDAPIADTFDAEAVRAAIRGAQRGEVMYPAFKRLTQAAGCVGYTVWIAGRHVTYQGRRGETHVERFPD</sequence>
<dbReference type="EMBL" id="QFPP01000118">
    <property type="protein sequence ID" value="PZQ74702.1"/>
    <property type="molecule type" value="Genomic_DNA"/>
</dbReference>
<dbReference type="InterPro" id="IPR036696">
    <property type="entry name" value="YdfO-like_sf"/>
</dbReference>
<dbReference type="InterPro" id="IPR009833">
    <property type="entry name" value="DUF1398"/>
</dbReference>
<dbReference type="Gene3D" id="3.30.1810.10">
    <property type="entry name" value="YdfO-like"/>
    <property type="match status" value="1"/>
</dbReference>
<gene>
    <name evidence="1" type="ORF">DI563_11645</name>
</gene>
<dbReference type="SUPFAM" id="SSF160419">
    <property type="entry name" value="YdfO-like"/>
    <property type="match status" value="1"/>
</dbReference>
<comment type="caution">
    <text evidence="1">The sequence shown here is derived from an EMBL/GenBank/DDBJ whole genome shotgun (WGS) entry which is preliminary data.</text>
</comment>
<accession>A0A2W5QBE9</accession>
<dbReference type="Pfam" id="PF07166">
    <property type="entry name" value="DUF1398"/>
    <property type="match status" value="1"/>
</dbReference>
<organism evidence="1 2">
    <name type="scientific">Variovorax paradoxus</name>
    <dbReference type="NCBI Taxonomy" id="34073"/>
    <lineage>
        <taxon>Bacteria</taxon>
        <taxon>Pseudomonadati</taxon>
        <taxon>Pseudomonadota</taxon>
        <taxon>Betaproteobacteria</taxon>
        <taxon>Burkholderiales</taxon>
        <taxon>Comamonadaceae</taxon>
        <taxon>Variovorax</taxon>
    </lineage>
</organism>
<evidence type="ECO:0000313" key="1">
    <source>
        <dbReference type="EMBL" id="PZQ74702.1"/>
    </source>
</evidence>
<proteinExistence type="predicted"/>
<dbReference type="Proteomes" id="UP000249135">
    <property type="component" value="Unassembled WGS sequence"/>
</dbReference>